<dbReference type="Proteomes" id="UP000253426">
    <property type="component" value="Unassembled WGS sequence"/>
</dbReference>
<dbReference type="EMBL" id="QNRR01000016">
    <property type="protein sequence ID" value="RBP36573.1"/>
    <property type="molecule type" value="Genomic_DNA"/>
</dbReference>
<dbReference type="InterPro" id="IPR013595">
    <property type="entry name" value="Pept_S33_TAP-like_C"/>
</dbReference>
<dbReference type="InterPro" id="IPR029058">
    <property type="entry name" value="AB_hydrolase_fold"/>
</dbReference>
<name>A0A366H5S9_9BACT</name>
<dbReference type="Gene3D" id="3.40.50.1820">
    <property type="entry name" value="alpha/beta hydrolase"/>
    <property type="match status" value="1"/>
</dbReference>
<keyword evidence="4" id="KW-1185">Reference proteome</keyword>
<accession>A0A366H5S9</accession>
<dbReference type="RefSeq" id="WP_113961815.1">
    <property type="nucleotide sequence ID" value="NZ_QNRR01000016.1"/>
</dbReference>
<dbReference type="PRINTS" id="PR00111">
    <property type="entry name" value="ABHYDROLASE"/>
</dbReference>
<dbReference type="PANTHER" id="PTHR43433">
    <property type="entry name" value="HYDROLASE, ALPHA/BETA FOLD FAMILY PROTEIN"/>
    <property type="match status" value="1"/>
</dbReference>
<sequence length="267" mass="29786">MPIVQTNGINMAYEERGSGDPLICIMGVTAPGGVWDAHAQAWEKHFRCILGDNRGVGLTDKPEGPYTTAMMADDYAGLMDKLGIKKARVVGCSLGSVIAQQLALRHPDKVQSAILMCTWARQDRFGIYTWEHMKKCKATMRPEDFMHYVQMLIFTKPWFDNDDCWNNMQQGLKDAAIGAAPQPVHAMEAQAAAAMNHNTLNELKNIKVPVLVIGGKNDVFTPRWMSEEVAAGIPGSDLHLYDDAGHAFHWECMGDFNPRTTEWLLKH</sequence>
<dbReference type="PANTHER" id="PTHR43433:SF5">
    <property type="entry name" value="AB HYDROLASE-1 DOMAIN-CONTAINING PROTEIN"/>
    <property type="match status" value="1"/>
</dbReference>
<protein>
    <submittedName>
        <fullName evidence="3">Pimeloyl-ACP methyl ester carboxylesterase</fullName>
    </submittedName>
</protein>
<feature type="domain" description="AB hydrolase-1" evidence="1">
    <location>
        <begin position="21"/>
        <end position="130"/>
    </location>
</feature>
<evidence type="ECO:0000259" key="2">
    <source>
        <dbReference type="Pfam" id="PF08386"/>
    </source>
</evidence>
<dbReference type="Pfam" id="PF00561">
    <property type="entry name" value="Abhydrolase_1"/>
    <property type="match status" value="1"/>
</dbReference>
<evidence type="ECO:0000313" key="4">
    <source>
        <dbReference type="Proteomes" id="UP000253426"/>
    </source>
</evidence>
<evidence type="ECO:0000259" key="1">
    <source>
        <dbReference type="Pfam" id="PF00561"/>
    </source>
</evidence>
<proteinExistence type="predicted"/>
<dbReference type="OrthoDB" id="9775557at2"/>
<dbReference type="SUPFAM" id="SSF53474">
    <property type="entry name" value="alpha/beta-Hydrolases"/>
    <property type="match status" value="1"/>
</dbReference>
<organism evidence="3 4">
    <name type="scientific">Roseimicrobium gellanilyticum</name>
    <dbReference type="NCBI Taxonomy" id="748857"/>
    <lineage>
        <taxon>Bacteria</taxon>
        <taxon>Pseudomonadati</taxon>
        <taxon>Verrucomicrobiota</taxon>
        <taxon>Verrucomicrobiia</taxon>
        <taxon>Verrucomicrobiales</taxon>
        <taxon>Verrucomicrobiaceae</taxon>
        <taxon>Roseimicrobium</taxon>
    </lineage>
</organism>
<feature type="domain" description="Peptidase S33 tripeptidyl aminopeptidase-like C-terminal" evidence="2">
    <location>
        <begin position="201"/>
        <end position="248"/>
    </location>
</feature>
<reference evidence="3 4" key="1">
    <citation type="submission" date="2018-06" db="EMBL/GenBank/DDBJ databases">
        <title>Genomic Encyclopedia of Type Strains, Phase IV (KMG-IV): sequencing the most valuable type-strain genomes for metagenomic binning, comparative biology and taxonomic classification.</title>
        <authorList>
            <person name="Goeker M."/>
        </authorList>
    </citation>
    <scope>NUCLEOTIDE SEQUENCE [LARGE SCALE GENOMIC DNA]</scope>
    <source>
        <strain evidence="3 4">DSM 25532</strain>
    </source>
</reference>
<dbReference type="AlphaFoldDB" id="A0A366H5S9"/>
<comment type="caution">
    <text evidence="3">The sequence shown here is derived from an EMBL/GenBank/DDBJ whole genome shotgun (WGS) entry which is preliminary data.</text>
</comment>
<dbReference type="Pfam" id="PF08386">
    <property type="entry name" value="Abhydrolase_4"/>
    <property type="match status" value="1"/>
</dbReference>
<gene>
    <name evidence="3" type="ORF">DES53_11612</name>
</gene>
<dbReference type="InterPro" id="IPR000073">
    <property type="entry name" value="AB_hydrolase_1"/>
</dbReference>
<evidence type="ECO:0000313" key="3">
    <source>
        <dbReference type="EMBL" id="RBP36573.1"/>
    </source>
</evidence>
<dbReference type="InterPro" id="IPR050471">
    <property type="entry name" value="AB_hydrolase"/>
</dbReference>